<keyword evidence="9" id="KW-1185">Reference proteome</keyword>
<dbReference type="GO" id="GO:0005829">
    <property type="term" value="C:cytosol"/>
    <property type="evidence" value="ECO:0007669"/>
    <property type="project" value="TreeGrafter"/>
</dbReference>
<dbReference type="InterPro" id="IPR035926">
    <property type="entry name" value="NusB-like_sf"/>
</dbReference>
<comment type="similarity">
    <text evidence="1 6">Belongs to the NusB family.</text>
</comment>
<dbReference type="PANTHER" id="PTHR11078:SF3">
    <property type="entry name" value="ANTITERMINATION NUSB DOMAIN-CONTAINING PROTEIN"/>
    <property type="match status" value="1"/>
</dbReference>
<evidence type="ECO:0000256" key="6">
    <source>
        <dbReference type="HAMAP-Rule" id="MF_00073"/>
    </source>
</evidence>
<organism evidence="8 9">
    <name type="scientific">Anaerovirgula multivorans</name>
    <dbReference type="NCBI Taxonomy" id="312168"/>
    <lineage>
        <taxon>Bacteria</taxon>
        <taxon>Bacillati</taxon>
        <taxon>Bacillota</taxon>
        <taxon>Clostridia</taxon>
        <taxon>Peptostreptococcales</taxon>
        <taxon>Natronincolaceae</taxon>
        <taxon>Anaerovirgula</taxon>
    </lineage>
</organism>
<dbReference type="InterPro" id="IPR011605">
    <property type="entry name" value="NusB_fam"/>
</dbReference>
<evidence type="ECO:0000256" key="5">
    <source>
        <dbReference type="ARBA" id="ARBA00023163"/>
    </source>
</evidence>
<dbReference type="InterPro" id="IPR006027">
    <property type="entry name" value="NusB_RsmB_TIM44"/>
</dbReference>
<keyword evidence="5 6" id="KW-0804">Transcription</keyword>
<reference evidence="9" key="1">
    <citation type="submission" date="2017-06" db="EMBL/GenBank/DDBJ databases">
        <authorList>
            <person name="Varghese N."/>
            <person name="Submissions S."/>
        </authorList>
    </citation>
    <scope>NUCLEOTIDE SEQUENCE [LARGE SCALE GENOMIC DNA]</scope>
    <source>
        <strain evidence="9">SCA</strain>
    </source>
</reference>
<evidence type="ECO:0000256" key="4">
    <source>
        <dbReference type="ARBA" id="ARBA00023015"/>
    </source>
</evidence>
<keyword evidence="2 6" id="KW-0889">Transcription antitermination</keyword>
<name>A0A238ZVZ5_9FIRM</name>
<evidence type="ECO:0000256" key="2">
    <source>
        <dbReference type="ARBA" id="ARBA00022814"/>
    </source>
</evidence>
<feature type="domain" description="NusB/RsmB/TIM44" evidence="7">
    <location>
        <begin position="7"/>
        <end position="131"/>
    </location>
</feature>
<evidence type="ECO:0000313" key="9">
    <source>
        <dbReference type="Proteomes" id="UP000198304"/>
    </source>
</evidence>
<comment type="function">
    <text evidence="6">Involved in transcription antitermination. Required for transcription of ribosomal RNA (rRNA) genes. Binds specifically to the boxA antiterminator sequence of the ribosomal RNA (rrn) operons.</text>
</comment>
<dbReference type="HAMAP" id="MF_00073">
    <property type="entry name" value="NusB"/>
    <property type="match status" value="1"/>
</dbReference>
<dbReference type="GO" id="GO:0031564">
    <property type="term" value="P:transcription antitermination"/>
    <property type="evidence" value="ECO:0007669"/>
    <property type="project" value="UniProtKB-KW"/>
</dbReference>
<dbReference type="Gene3D" id="1.10.940.10">
    <property type="entry name" value="NusB-like"/>
    <property type="match status" value="1"/>
</dbReference>
<accession>A0A238ZVZ5</accession>
<protein>
    <recommendedName>
        <fullName evidence="6">Transcription antitermination protein NusB</fullName>
    </recommendedName>
    <alternativeName>
        <fullName evidence="6">Antitermination factor NusB</fullName>
    </alternativeName>
</protein>
<evidence type="ECO:0000313" key="8">
    <source>
        <dbReference type="EMBL" id="SNR86833.1"/>
    </source>
</evidence>
<dbReference type="Pfam" id="PF01029">
    <property type="entry name" value="NusB"/>
    <property type="match status" value="1"/>
</dbReference>
<dbReference type="AlphaFoldDB" id="A0A238ZVZ5"/>
<dbReference type="Proteomes" id="UP000198304">
    <property type="component" value="Unassembled WGS sequence"/>
</dbReference>
<evidence type="ECO:0000256" key="1">
    <source>
        <dbReference type="ARBA" id="ARBA00005952"/>
    </source>
</evidence>
<dbReference type="EMBL" id="FZOJ01000001">
    <property type="protein sequence ID" value="SNR86833.1"/>
    <property type="molecule type" value="Genomic_DNA"/>
</dbReference>
<dbReference type="NCBIfam" id="TIGR01951">
    <property type="entry name" value="nusB"/>
    <property type="match status" value="1"/>
</dbReference>
<dbReference type="GO" id="GO:0006353">
    <property type="term" value="P:DNA-templated transcription termination"/>
    <property type="evidence" value="ECO:0007669"/>
    <property type="project" value="UniProtKB-UniRule"/>
</dbReference>
<sequence>MFMNRKSARELCMKIIFDMLVNKEYDIKKLDYYLAEGEENHSQKTYIDTVVHSTIQHLEEINQIIKKYAIGWTVDRIAKVDLAILQLALVEIQYIEDIPYNVSINEAVELAKKYSGDESTSFINGILGRFVEEEGIKKNG</sequence>
<dbReference type="PANTHER" id="PTHR11078">
    <property type="entry name" value="N UTILIZATION SUBSTANCE PROTEIN B-RELATED"/>
    <property type="match status" value="1"/>
</dbReference>
<dbReference type="SUPFAM" id="SSF48013">
    <property type="entry name" value="NusB-like"/>
    <property type="match status" value="1"/>
</dbReference>
<evidence type="ECO:0000256" key="3">
    <source>
        <dbReference type="ARBA" id="ARBA00022884"/>
    </source>
</evidence>
<gene>
    <name evidence="6" type="primary">nusB</name>
    <name evidence="8" type="ORF">SAMN05446037_1001118</name>
</gene>
<dbReference type="GO" id="GO:0003723">
    <property type="term" value="F:RNA binding"/>
    <property type="evidence" value="ECO:0007669"/>
    <property type="project" value="UniProtKB-UniRule"/>
</dbReference>
<evidence type="ECO:0000259" key="7">
    <source>
        <dbReference type="Pfam" id="PF01029"/>
    </source>
</evidence>
<keyword evidence="4 6" id="KW-0805">Transcription regulation</keyword>
<proteinExistence type="inferred from homology"/>
<keyword evidence="3 6" id="KW-0694">RNA-binding</keyword>